<dbReference type="PANTHER" id="PTHR19957">
    <property type="entry name" value="SYNTAXIN"/>
    <property type="match status" value="1"/>
</dbReference>
<dbReference type="AlphaFoldDB" id="A0A833VH67"/>
<evidence type="ECO:0000313" key="8">
    <source>
        <dbReference type="EMBL" id="KAF3326070.1"/>
    </source>
</evidence>
<dbReference type="GO" id="GO:0000149">
    <property type="term" value="F:SNARE binding"/>
    <property type="evidence" value="ECO:0007669"/>
    <property type="project" value="TreeGrafter"/>
</dbReference>
<evidence type="ECO:0000256" key="2">
    <source>
        <dbReference type="ARBA" id="ARBA00009063"/>
    </source>
</evidence>
<dbReference type="GO" id="GO:0005484">
    <property type="term" value="F:SNAP receptor activity"/>
    <property type="evidence" value="ECO:0007669"/>
    <property type="project" value="InterPro"/>
</dbReference>
<keyword evidence="6" id="KW-0812">Transmembrane</keyword>
<accession>A0A833VH67</accession>
<keyword evidence="4" id="KW-0653">Protein transport</keyword>
<dbReference type="InterPro" id="IPR006011">
    <property type="entry name" value="Syntaxin_N"/>
</dbReference>
<dbReference type="OrthoDB" id="10255013at2759"/>
<dbReference type="SUPFAM" id="SSF47661">
    <property type="entry name" value="t-snare proteins"/>
    <property type="match status" value="1"/>
</dbReference>
<dbReference type="GO" id="GO:0006906">
    <property type="term" value="P:vesicle fusion"/>
    <property type="evidence" value="ECO:0007669"/>
    <property type="project" value="TreeGrafter"/>
</dbReference>
<dbReference type="PROSITE" id="PS00914">
    <property type="entry name" value="SYNTAXIN"/>
    <property type="match status" value="1"/>
</dbReference>
<organism evidence="8 9">
    <name type="scientific">Carex littledalei</name>
    <dbReference type="NCBI Taxonomy" id="544730"/>
    <lineage>
        <taxon>Eukaryota</taxon>
        <taxon>Viridiplantae</taxon>
        <taxon>Streptophyta</taxon>
        <taxon>Embryophyta</taxon>
        <taxon>Tracheophyta</taxon>
        <taxon>Spermatophyta</taxon>
        <taxon>Magnoliopsida</taxon>
        <taxon>Liliopsida</taxon>
        <taxon>Poales</taxon>
        <taxon>Cyperaceae</taxon>
        <taxon>Cyperoideae</taxon>
        <taxon>Cariceae</taxon>
        <taxon>Carex</taxon>
        <taxon>Carex subgen. Euthyceras</taxon>
    </lineage>
</organism>
<dbReference type="Gene3D" id="1.20.5.110">
    <property type="match status" value="1"/>
</dbReference>
<comment type="caution">
    <text evidence="8">The sequence shown here is derived from an EMBL/GenBank/DDBJ whole genome shotgun (WGS) entry which is preliminary data.</text>
</comment>
<evidence type="ECO:0000256" key="6">
    <source>
        <dbReference type="SAM" id="Phobius"/>
    </source>
</evidence>
<proteinExistence type="inferred from homology"/>
<sequence length="312" mass="35623">MNDLMTKSFMSYVDLKKAALKEDLECGDGSVESELEMAAGDENLRRFFEEAGLVKEEMASIRGLLTSLQEANDEGRSLHKAEAIRSMRDRINSDINQILKKAKGIRDRLEAMDRSNAISRRLSGCREGTPADRTRTSVTNGLRKKLREMMMDFQALRQKMMSEYKETVERRYYTLTGEVPEEAVIEKIISEGQSEELLKTAIMEHGRGTVLDTVQEIQGRYDAAREVEQSLLELHQVFLDMAVMVEAQGERMDDIEHHVTSASHYVKDGNRELQCARQYQRSNRRWLCIGIIILLVIILLVIVPVATSFKKS</sequence>
<feature type="transmembrane region" description="Helical" evidence="6">
    <location>
        <begin position="286"/>
        <end position="306"/>
    </location>
</feature>
<dbReference type="CDD" id="cd15848">
    <property type="entry name" value="SNARE_syntaxin1-like"/>
    <property type="match status" value="1"/>
</dbReference>
<dbReference type="FunFam" id="1.20.58.70:FF:000003">
    <property type="entry name" value="Qa-SNARE, Sso1/Syntaxin1-type, SYP12A-group"/>
    <property type="match status" value="1"/>
</dbReference>
<dbReference type="GO" id="GO:0031201">
    <property type="term" value="C:SNARE complex"/>
    <property type="evidence" value="ECO:0007669"/>
    <property type="project" value="TreeGrafter"/>
</dbReference>
<comment type="subcellular location">
    <subcellularLocation>
        <location evidence="1">Cell membrane</location>
        <topology evidence="1">Single-pass type IV membrane protein</topology>
    </subcellularLocation>
</comment>
<evidence type="ECO:0000313" key="9">
    <source>
        <dbReference type="Proteomes" id="UP000623129"/>
    </source>
</evidence>
<dbReference type="PROSITE" id="PS50192">
    <property type="entry name" value="T_SNARE"/>
    <property type="match status" value="1"/>
</dbReference>
<comment type="similarity">
    <text evidence="2 5">Belongs to the syntaxin family.</text>
</comment>
<dbReference type="FunFam" id="1.20.5.110:FF:000008">
    <property type="entry name" value="Syntaxin 132"/>
    <property type="match status" value="1"/>
</dbReference>
<gene>
    <name evidence="8" type="ORF">FCM35_KLT09150</name>
</gene>
<dbReference type="Proteomes" id="UP000623129">
    <property type="component" value="Unassembled WGS sequence"/>
</dbReference>
<dbReference type="GO" id="GO:0006887">
    <property type="term" value="P:exocytosis"/>
    <property type="evidence" value="ECO:0007669"/>
    <property type="project" value="TreeGrafter"/>
</dbReference>
<dbReference type="SMART" id="SM00503">
    <property type="entry name" value="SynN"/>
    <property type="match status" value="1"/>
</dbReference>
<dbReference type="PANTHER" id="PTHR19957:SF251">
    <property type="entry name" value="SYNTAXIN-RELATED PROTEIN KNOLLE"/>
    <property type="match status" value="1"/>
</dbReference>
<protein>
    <submittedName>
        <fullName evidence="8">Syntaxin-related protein KNOLLE</fullName>
    </submittedName>
</protein>
<dbReference type="Pfam" id="PF00804">
    <property type="entry name" value="Syntaxin"/>
    <property type="match status" value="1"/>
</dbReference>
<feature type="domain" description="T-SNARE coiled-coil homology" evidence="7">
    <location>
        <begin position="214"/>
        <end position="276"/>
    </location>
</feature>
<evidence type="ECO:0000256" key="5">
    <source>
        <dbReference type="RuleBase" id="RU003858"/>
    </source>
</evidence>
<dbReference type="InterPro" id="IPR010989">
    <property type="entry name" value="SNARE"/>
</dbReference>
<dbReference type="GO" id="GO:0006886">
    <property type="term" value="P:intracellular protein transport"/>
    <property type="evidence" value="ECO:0007669"/>
    <property type="project" value="InterPro"/>
</dbReference>
<dbReference type="CDD" id="cd00179">
    <property type="entry name" value="SynN"/>
    <property type="match status" value="1"/>
</dbReference>
<keyword evidence="3" id="KW-0813">Transport</keyword>
<reference evidence="8" key="1">
    <citation type="submission" date="2020-01" db="EMBL/GenBank/DDBJ databases">
        <title>Genome sequence of Kobresia littledalei, the first chromosome-level genome in the family Cyperaceae.</title>
        <authorList>
            <person name="Qu G."/>
        </authorList>
    </citation>
    <scope>NUCLEOTIDE SEQUENCE</scope>
    <source>
        <strain evidence="8">C.B.Clarke</strain>
        <tissue evidence="8">Leaf</tissue>
    </source>
</reference>
<keyword evidence="9" id="KW-1185">Reference proteome</keyword>
<dbReference type="GO" id="GO:0048278">
    <property type="term" value="P:vesicle docking"/>
    <property type="evidence" value="ECO:0007669"/>
    <property type="project" value="TreeGrafter"/>
</dbReference>
<dbReference type="Pfam" id="PF05739">
    <property type="entry name" value="SNARE"/>
    <property type="match status" value="1"/>
</dbReference>
<keyword evidence="6" id="KW-1133">Transmembrane helix</keyword>
<dbReference type="Gene3D" id="1.20.58.70">
    <property type="match status" value="1"/>
</dbReference>
<evidence type="ECO:0000256" key="1">
    <source>
        <dbReference type="ARBA" id="ARBA00004521"/>
    </source>
</evidence>
<evidence type="ECO:0000259" key="7">
    <source>
        <dbReference type="PROSITE" id="PS50192"/>
    </source>
</evidence>
<evidence type="ECO:0000256" key="3">
    <source>
        <dbReference type="ARBA" id="ARBA00022448"/>
    </source>
</evidence>
<name>A0A833VH67_9POAL</name>
<dbReference type="InterPro" id="IPR006012">
    <property type="entry name" value="Syntaxin/epimorphin_CS"/>
</dbReference>
<dbReference type="EMBL" id="SWLB01000019">
    <property type="protein sequence ID" value="KAF3326070.1"/>
    <property type="molecule type" value="Genomic_DNA"/>
</dbReference>
<dbReference type="GO" id="GO:0012505">
    <property type="term" value="C:endomembrane system"/>
    <property type="evidence" value="ECO:0007669"/>
    <property type="project" value="TreeGrafter"/>
</dbReference>
<dbReference type="GO" id="GO:0005886">
    <property type="term" value="C:plasma membrane"/>
    <property type="evidence" value="ECO:0007669"/>
    <property type="project" value="UniProtKB-SubCell"/>
</dbReference>
<evidence type="ECO:0000256" key="4">
    <source>
        <dbReference type="ARBA" id="ARBA00022927"/>
    </source>
</evidence>
<keyword evidence="6" id="KW-0472">Membrane</keyword>
<dbReference type="SMART" id="SM00397">
    <property type="entry name" value="t_SNARE"/>
    <property type="match status" value="1"/>
</dbReference>
<dbReference type="InterPro" id="IPR045242">
    <property type="entry name" value="Syntaxin"/>
</dbReference>
<dbReference type="InterPro" id="IPR000727">
    <property type="entry name" value="T_SNARE_dom"/>
</dbReference>